<evidence type="ECO:0000313" key="3">
    <source>
        <dbReference type="Proteomes" id="UP000886885"/>
    </source>
</evidence>
<reference evidence="2" key="1">
    <citation type="journal article" date="2020" name="bioRxiv">
        <title>Hybrid origin of Populus tomentosa Carr. identified through genome sequencing and phylogenomic analysis.</title>
        <authorList>
            <person name="An X."/>
            <person name="Gao K."/>
            <person name="Chen Z."/>
            <person name="Li J."/>
            <person name="Yang X."/>
            <person name="Yang X."/>
            <person name="Zhou J."/>
            <person name="Guo T."/>
            <person name="Zhao T."/>
            <person name="Huang S."/>
            <person name="Miao D."/>
            <person name="Khan W.U."/>
            <person name="Rao P."/>
            <person name="Ye M."/>
            <person name="Lei B."/>
            <person name="Liao W."/>
            <person name="Wang J."/>
            <person name="Ji L."/>
            <person name="Li Y."/>
            <person name="Guo B."/>
            <person name="Mustafa N.S."/>
            <person name="Li S."/>
            <person name="Yun Q."/>
            <person name="Keller S.R."/>
            <person name="Mao J."/>
            <person name="Zhang R."/>
            <person name="Strauss S.H."/>
        </authorList>
    </citation>
    <scope>NUCLEOTIDE SEQUENCE</scope>
    <source>
        <strain evidence="2">GM15</strain>
        <tissue evidence="2">Leaf</tissue>
    </source>
</reference>
<keyword evidence="3" id="KW-1185">Reference proteome</keyword>
<dbReference type="Proteomes" id="UP000886885">
    <property type="component" value="Chromosome 4D"/>
</dbReference>
<name>A0A8X7ZZ17_POPTO</name>
<evidence type="ECO:0000313" key="2">
    <source>
        <dbReference type="EMBL" id="KAG6777630.1"/>
    </source>
</evidence>
<comment type="caution">
    <text evidence="2">The sequence shown here is derived from an EMBL/GenBank/DDBJ whole genome shotgun (WGS) entry which is preliminary data.</text>
</comment>
<gene>
    <name evidence="2" type="ORF">POTOM_017455</name>
</gene>
<dbReference type="AlphaFoldDB" id="A0A8X7ZZ17"/>
<evidence type="ECO:0000256" key="1">
    <source>
        <dbReference type="SAM" id="MobiDB-lite"/>
    </source>
</evidence>
<sequence>MGDNISLNMDANGWNSQQGVAEGVGILITSSRIEGPILKADPVTRLEIIKNYVGCQVISSVRFEEKKEFHYFHSDDMATGESDPTLPQQAYDESKVVDPPNHVVLIKDDITEEHEDIVYNDSNFPEKEKMVEDGAFLLV</sequence>
<organism evidence="2 3">
    <name type="scientific">Populus tomentosa</name>
    <name type="common">Chinese white poplar</name>
    <dbReference type="NCBI Taxonomy" id="118781"/>
    <lineage>
        <taxon>Eukaryota</taxon>
        <taxon>Viridiplantae</taxon>
        <taxon>Streptophyta</taxon>
        <taxon>Embryophyta</taxon>
        <taxon>Tracheophyta</taxon>
        <taxon>Spermatophyta</taxon>
        <taxon>Magnoliopsida</taxon>
        <taxon>eudicotyledons</taxon>
        <taxon>Gunneridae</taxon>
        <taxon>Pentapetalae</taxon>
        <taxon>rosids</taxon>
        <taxon>fabids</taxon>
        <taxon>Malpighiales</taxon>
        <taxon>Salicaceae</taxon>
        <taxon>Saliceae</taxon>
        <taxon>Populus</taxon>
    </lineage>
</organism>
<feature type="region of interest" description="Disordered" evidence="1">
    <location>
        <begin position="74"/>
        <end position="93"/>
    </location>
</feature>
<proteinExistence type="predicted"/>
<dbReference type="EMBL" id="JAAWWB010000008">
    <property type="protein sequence ID" value="KAG6777630.1"/>
    <property type="molecule type" value="Genomic_DNA"/>
</dbReference>
<protein>
    <submittedName>
        <fullName evidence="2">Uncharacterized protein</fullName>
    </submittedName>
</protein>
<accession>A0A8X7ZZ17</accession>